<protein>
    <submittedName>
        <fullName evidence="2">Uncharacterized protein</fullName>
    </submittedName>
</protein>
<feature type="coiled-coil region" evidence="1">
    <location>
        <begin position="7"/>
        <end position="48"/>
    </location>
</feature>
<comment type="caution">
    <text evidence="2">The sequence shown here is derived from an EMBL/GenBank/DDBJ whole genome shotgun (WGS) entry which is preliminary data.</text>
</comment>
<dbReference type="SUPFAM" id="SSF75704">
    <property type="entry name" value="Mitotic arrest deficient-like 1, Mad1"/>
    <property type="match status" value="1"/>
</dbReference>
<dbReference type="AlphaFoldDB" id="A0A397U7W2"/>
<accession>A0A397U7W2</accession>
<gene>
    <name evidence="2" type="ORF">C2G38_2217308</name>
</gene>
<keyword evidence="3" id="KW-1185">Reference proteome</keyword>
<dbReference type="Proteomes" id="UP000266673">
    <property type="component" value="Unassembled WGS sequence"/>
</dbReference>
<dbReference type="EMBL" id="QKWP01001828">
    <property type="protein sequence ID" value="RIB06362.1"/>
    <property type="molecule type" value="Genomic_DNA"/>
</dbReference>
<evidence type="ECO:0000313" key="2">
    <source>
        <dbReference type="EMBL" id="RIB06362.1"/>
    </source>
</evidence>
<evidence type="ECO:0000256" key="1">
    <source>
        <dbReference type="SAM" id="Coils"/>
    </source>
</evidence>
<sequence>MPRTPKEESVKVKLVAQEAKIQELQEEVNKLREQVKQLKSENKSLRRKKSRVNLGEEEEEIWKKVYSVPKSSLDWAMAEWVLNEEWVKKNPGVDPGSPPKEN</sequence>
<proteinExistence type="predicted"/>
<keyword evidence="1" id="KW-0175">Coiled coil</keyword>
<organism evidence="2 3">
    <name type="scientific">Gigaspora rosea</name>
    <dbReference type="NCBI Taxonomy" id="44941"/>
    <lineage>
        <taxon>Eukaryota</taxon>
        <taxon>Fungi</taxon>
        <taxon>Fungi incertae sedis</taxon>
        <taxon>Mucoromycota</taxon>
        <taxon>Glomeromycotina</taxon>
        <taxon>Glomeromycetes</taxon>
        <taxon>Diversisporales</taxon>
        <taxon>Gigasporaceae</taxon>
        <taxon>Gigaspora</taxon>
    </lineage>
</organism>
<reference evidence="2 3" key="1">
    <citation type="submission" date="2018-06" db="EMBL/GenBank/DDBJ databases">
        <title>Comparative genomics reveals the genomic features of Rhizophagus irregularis, R. cerebriforme, R. diaphanum and Gigaspora rosea, and their symbiotic lifestyle signature.</title>
        <authorList>
            <person name="Morin E."/>
            <person name="San Clemente H."/>
            <person name="Chen E.C.H."/>
            <person name="De La Providencia I."/>
            <person name="Hainaut M."/>
            <person name="Kuo A."/>
            <person name="Kohler A."/>
            <person name="Murat C."/>
            <person name="Tang N."/>
            <person name="Roy S."/>
            <person name="Loubradou J."/>
            <person name="Henrissat B."/>
            <person name="Grigoriev I.V."/>
            <person name="Corradi N."/>
            <person name="Roux C."/>
            <person name="Martin F.M."/>
        </authorList>
    </citation>
    <scope>NUCLEOTIDE SEQUENCE [LARGE SCALE GENOMIC DNA]</scope>
    <source>
        <strain evidence="2 3">DAOM 194757</strain>
    </source>
</reference>
<evidence type="ECO:0000313" key="3">
    <source>
        <dbReference type="Proteomes" id="UP000266673"/>
    </source>
</evidence>
<name>A0A397U7W2_9GLOM</name>